<sequence>MASGYVIGKESCNEDTSKDYWLIEIVSSSSATQQYGDTLTLNGVKYTNVIKATGLSQTLKIAGEKVGFDFNIAGTATLTMGCAIDTPKIYKLKLANIIHSGRSSF</sequence>
<dbReference type="EMBL" id="JBBEUB010000004">
    <property type="protein sequence ID" value="MEJ2903442.1"/>
    <property type="molecule type" value="Genomic_DNA"/>
</dbReference>
<keyword evidence="2" id="KW-1185">Reference proteome</keyword>
<evidence type="ECO:0000313" key="2">
    <source>
        <dbReference type="Proteomes" id="UP001378956"/>
    </source>
</evidence>
<protein>
    <submittedName>
        <fullName evidence="1">Uncharacterized protein</fullName>
    </submittedName>
</protein>
<organism evidence="1 2">
    <name type="scientific">Pedobacter panaciterrae</name>
    <dbReference type="NCBI Taxonomy" id="363849"/>
    <lineage>
        <taxon>Bacteria</taxon>
        <taxon>Pseudomonadati</taxon>
        <taxon>Bacteroidota</taxon>
        <taxon>Sphingobacteriia</taxon>
        <taxon>Sphingobacteriales</taxon>
        <taxon>Sphingobacteriaceae</taxon>
        <taxon>Pedobacter</taxon>
    </lineage>
</organism>
<proteinExistence type="predicted"/>
<gene>
    <name evidence="1" type="ORF">WAE58_13445</name>
</gene>
<reference evidence="1 2" key="1">
    <citation type="submission" date="2024-03" db="EMBL/GenBank/DDBJ databases">
        <title>Sequence of Lycoming College Course Isolates.</title>
        <authorList>
            <person name="Plotts O."/>
            <person name="Newman J."/>
        </authorList>
    </citation>
    <scope>NUCLEOTIDE SEQUENCE [LARGE SCALE GENOMIC DNA]</scope>
    <source>
        <strain evidence="1 2">CJB-3</strain>
    </source>
</reference>
<accession>A0ABU8NMK2</accession>
<comment type="caution">
    <text evidence="1">The sequence shown here is derived from an EMBL/GenBank/DDBJ whole genome shotgun (WGS) entry which is preliminary data.</text>
</comment>
<dbReference type="Proteomes" id="UP001378956">
    <property type="component" value="Unassembled WGS sequence"/>
</dbReference>
<evidence type="ECO:0000313" key="1">
    <source>
        <dbReference type="EMBL" id="MEJ2903442.1"/>
    </source>
</evidence>
<name>A0ABU8NMK2_9SPHI</name>
<dbReference type="RefSeq" id="WP_172659998.1">
    <property type="nucleotide sequence ID" value="NZ_CBFGNQ010000001.1"/>
</dbReference>